<accession>A0A223KVH2</accession>
<dbReference type="Pfam" id="PF12690">
    <property type="entry name" value="BsuPI"/>
    <property type="match status" value="1"/>
</dbReference>
<feature type="region of interest" description="Disordered" evidence="1">
    <location>
        <begin position="25"/>
        <end position="48"/>
    </location>
</feature>
<organism evidence="4 5">
    <name type="scientific">Sutcliffiella cohnii</name>
    <dbReference type="NCBI Taxonomy" id="33932"/>
    <lineage>
        <taxon>Bacteria</taxon>
        <taxon>Bacillati</taxon>
        <taxon>Bacillota</taxon>
        <taxon>Bacilli</taxon>
        <taxon>Bacillales</taxon>
        <taxon>Bacillaceae</taxon>
        <taxon>Sutcliffiella</taxon>
    </lineage>
</organism>
<dbReference type="KEGG" id="bcoh:BC6307_19895"/>
<protein>
    <recommendedName>
        <fullName evidence="3">Intracellular proteinase inhibitor BsuPI domain-containing protein</fullName>
    </recommendedName>
</protein>
<dbReference type="AlphaFoldDB" id="A0A223KVH2"/>
<gene>
    <name evidence="4" type="ORF">BC6307_19895</name>
</gene>
<dbReference type="EMBL" id="CP018866">
    <property type="protein sequence ID" value="AST93363.1"/>
    <property type="molecule type" value="Genomic_DNA"/>
</dbReference>
<dbReference type="InterPro" id="IPR038144">
    <property type="entry name" value="IPI"/>
</dbReference>
<sequence length="166" mass="18431">MLKKLTPLFLFVLFVAAACGTTNSTDNSLTENNSSPSTGSKEEKKRELELTNPDNTLQANVQLEEDSFIFIVENTDENDLEILFSSSQEFDYIVFDENGKKIKQHSDGMMYTQAIVETTLSSGESLTYTVSTDEVKADLPQGTYKIQFLFAGADLPVQASTNFEVN</sequence>
<keyword evidence="2" id="KW-0732">Signal</keyword>
<evidence type="ECO:0000313" key="4">
    <source>
        <dbReference type="EMBL" id="AST93363.1"/>
    </source>
</evidence>
<dbReference type="Gene3D" id="2.60.40.2360">
    <property type="entry name" value="Intracellular proteinase inhibitor BsuPI"/>
    <property type="match status" value="1"/>
</dbReference>
<reference evidence="4 5" key="1">
    <citation type="submission" date="2016-12" db="EMBL/GenBank/DDBJ databases">
        <title>The whole genome sequencing and assembly of Bacillus cohnii DSM 6307T strain.</title>
        <authorList>
            <person name="Lee Y.-J."/>
            <person name="Yi H."/>
            <person name="Bahn Y.-S."/>
            <person name="Kim J.F."/>
            <person name="Lee D.-W."/>
        </authorList>
    </citation>
    <scope>NUCLEOTIDE SEQUENCE [LARGE SCALE GENOMIC DNA]</scope>
    <source>
        <strain evidence="4 5">DSM 6307</strain>
    </source>
</reference>
<feature type="signal peptide" evidence="2">
    <location>
        <begin position="1"/>
        <end position="17"/>
    </location>
</feature>
<feature type="domain" description="Intracellular proteinase inhibitor BsuPI" evidence="3">
    <location>
        <begin position="58"/>
        <end position="152"/>
    </location>
</feature>
<dbReference type="RefSeq" id="WP_066420440.1">
    <property type="nucleotide sequence ID" value="NZ_CP018866.1"/>
</dbReference>
<feature type="compositionally biased region" description="Polar residues" evidence="1">
    <location>
        <begin position="25"/>
        <end position="39"/>
    </location>
</feature>
<dbReference type="PROSITE" id="PS51257">
    <property type="entry name" value="PROKAR_LIPOPROTEIN"/>
    <property type="match status" value="1"/>
</dbReference>
<feature type="chain" id="PRO_5039648683" description="Intracellular proteinase inhibitor BsuPI domain-containing protein" evidence="2">
    <location>
        <begin position="18"/>
        <end position="166"/>
    </location>
</feature>
<dbReference type="InterPro" id="IPR020481">
    <property type="entry name" value="Intracell_prot_inh_BsuPI"/>
</dbReference>
<dbReference type="STRING" id="1314751.GCA_001591425_04246"/>
<dbReference type="Proteomes" id="UP000215224">
    <property type="component" value="Chromosome"/>
</dbReference>
<name>A0A223KVH2_9BACI</name>
<keyword evidence="5" id="KW-1185">Reference proteome</keyword>
<evidence type="ECO:0000313" key="5">
    <source>
        <dbReference type="Proteomes" id="UP000215224"/>
    </source>
</evidence>
<proteinExistence type="predicted"/>
<evidence type="ECO:0000256" key="1">
    <source>
        <dbReference type="SAM" id="MobiDB-lite"/>
    </source>
</evidence>
<evidence type="ECO:0000259" key="3">
    <source>
        <dbReference type="Pfam" id="PF12690"/>
    </source>
</evidence>
<evidence type="ECO:0000256" key="2">
    <source>
        <dbReference type="SAM" id="SignalP"/>
    </source>
</evidence>